<keyword evidence="7" id="KW-1185">Reference proteome</keyword>
<dbReference type="InterPro" id="IPR016162">
    <property type="entry name" value="Ald_DH_N"/>
</dbReference>
<organism evidence="6 7">
    <name type="scientific">Varroa destructor</name>
    <name type="common">Honeybee mite</name>
    <dbReference type="NCBI Taxonomy" id="109461"/>
    <lineage>
        <taxon>Eukaryota</taxon>
        <taxon>Metazoa</taxon>
        <taxon>Ecdysozoa</taxon>
        <taxon>Arthropoda</taxon>
        <taxon>Chelicerata</taxon>
        <taxon>Arachnida</taxon>
        <taxon>Acari</taxon>
        <taxon>Parasitiformes</taxon>
        <taxon>Mesostigmata</taxon>
        <taxon>Gamasina</taxon>
        <taxon>Dermanyssoidea</taxon>
        <taxon>Varroidae</taxon>
        <taxon>Varroa</taxon>
    </lineage>
</organism>
<dbReference type="AlphaFoldDB" id="A0A7M7KQ63"/>
<dbReference type="PROSITE" id="PS00070">
    <property type="entry name" value="ALDEHYDE_DEHYDR_CYS"/>
    <property type="match status" value="1"/>
</dbReference>
<dbReference type="InterPro" id="IPR016161">
    <property type="entry name" value="Ald_DH/histidinol_DH"/>
</dbReference>
<keyword evidence="2 4" id="KW-0560">Oxidoreductase</keyword>
<dbReference type="GeneID" id="111253631"/>
<dbReference type="InterPro" id="IPR016160">
    <property type="entry name" value="Ald_DH_CS_CYS"/>
</dbReference>
<evidence type="ECO:0000256" key="2">
    <source>
        <dbReference type="ARBA" id="ARBA00023002"/>
    </source>
</evidence>
<evidence type="ECO:0000256" key="1">
    <source>
        <dbReference type="ARBA" id="ARBA00009986"/>
    </source>
</evidence>
<dbReference type="Gene3D" id="3.40.309.10">
    <property type="entry name" value="Aldehyde Dehydrogenase, Chain A, domain 2"/>
    <property type="match status" value="1"/>
</dbReference>
<dbReference type="FunFam" id="3.40.605.10:FF:000050">
    <property type="entry name" value="Aldehyde dehydrogenase, mitochondrial"/>
    <property type="match status" value="1"/>
</dbReference>
<evidence type="ECO:0000259" key="5">
    <source>
        <dbReference type="Pfam" id="PF00171"/>
    </source>
</evidence>
<evidence type="ECO:0000256" key="3">
    <source>
        <dbReference type="PROSITE-ProRule" id="PRU10007"/>
    </source>
</evidence>
<name>A0A7M7KQ63_VARDE</name>
<evidence type="ECO:0000313" key="7">
    <source>
        <dbReference type="Proteomes" id="UP000594260"/>
    </source>
</evidence>
<reference evidence="6" key="1">
    <citation type="submission" date="2021-01" db="UniProtKB">
        <authorList>
            <consortium name="EnsemblMetazoa"/>
        </authorList>
    </citation>
    <scope>IDENTIFICATION</scope>
</reference>
<sequence>MTGTDESSTMVKPTIKYTQLFINNEFVDSVSGKRFSTFNPTNEELITEVSEADAADVDRAVAAAKAAFKRGSPWRTMDASQRGVLLNKLADLIARDKVYLTNLEVLDNGKPYAEADFDMDCAIATFRYYAGWSDKIHGKTIPADGLVMSMTRLEPIGVCGQIIPWNYPVLMVSWKLAPALASGNCCVLKPAEQTPLTALYIGALIKEAGFPAGVVNIVPGFGPTAGAAISHHNDIAKVAFTGSTVVGRLIQKASGESNLKRVTLELGGKSPLVIFDDADVEDAANIAHAAVFANMGQCCCAGTRTFVQEGIYDAFVKKAQELAEKRKVGSPFDKDVVQGPQIDIRKTKRIMALIESGKQEGARCVAGGARLPGKGFFIQPTVFADVEDHMRIAREEIFGPVQQILKFSTMEEVLRRCNDTQYGLGSGVITKSIDRALTFAQGIEAGSVWVNCYDATMVQTPFGGFKQSGHGRELGYAGIYEYLEMKTVTIKIPQKN</sequence>
<dbReference type="EnsemblMetazoa" id="XM_022813338">
    <property type="protein sequence ID" value="XP_022669073"/>
    <property type="gene ID" value="LOC111253631"/>
</dbReference>
<evidence type="ECO:0000313" key="6">
    <source>
        <dbReference type="EnsemblMetazoa" id="XP_022669073"/>
    </source>
</evidence>
<dbReference type="Pfam" id="PF00171">
    <property type="entry name" value="Aldedh"/>
    <property type="match status" value="1"/>
</dbReference>
<dbReference type="InterPro" id="IPR015590">
    <property type="entry name" value="Aldehyde_DH_dom"/>
</dbReference>
<comment type="similarity">
    <text evidence="1 4">Belongs to the aldehyde dehydrogenase family.</text>
</comment>
<dbReference type="PROSITE" id="PS00687">
    <property type="entry name" value="ALDEHYDE_DEHYDR_GLU"/>
    <property type="match status" value="1"/>
</dbReference>
<dbReference type="InterPro" id="IPR029510">
    <property type="entry name" value="Ald_DH_CS_GLU"/>
</dbReference>
<feature type="domain" description="Aldehyde dehydrogenase" evidence="5">
    <location>
        <begin position="26"/>
        <end position="488"/>
    </location>
</feature>
<feature type="active site" evidence="3">
    <location>
        <position position="265"/>
    </location>
</feature>
<dbReference type="InterPro" id="IPR016163">
    <property type="entry name" value="Ald_DH_C"/>
</dbReference>
<dbReference type="FunFam" id="3.40.309.10:FF:000001">
    <property type="entry name" value="Mitochondrial aldehyde dehydrogenase 2"/>
    <property type="match status" value="1"/>
</dbReference>
<dbReference type="Gene3D" id="3.40.605.10">
    <property type="entry name" value="Aldehyde Dehydrogenase, Chain A, domain 1"/>
    <property type="match status" value="1"/>
</dbReference>
<dbReference type="SUPFAM" id="SSF53720">
    <property type="entry name" value="ALDH-like"/>
    <property type="match status" value="1"/>
</dbReference>
<accession>A0A7M7KQ63</accession>
<dbReference type="GO" id="GO:0016620">
    <property type="term" value="F:oxidoreductase activity, acting on the aldehyde or oxo group of donors, NAD or NADP as acceptor"/>
    <property type="evidence" value="ECO:0007669"/>
    <property type="project" value="InterPro"/>
</dbReference>
<proteinExistence type="inferred from homology"/>
<protein>
    <recommendedName>
        <fullName evidence="5">Aldehyde dehydrogenase domain-containing protein</fullName>
    </recommendedName>
</protein>
<dbReference type="PANTHER" id="PTHR11699">
    <property type="entry name" value="ALDEHYDE DEHYDROGENASE-RELATED"/>
    <property type="match status" value="1"/>
</dbReference>
<dbReference type="Proteomes" id="UP000594260">
    <property type="component" value="Unplaced"/>
</dbReference>
<dbReference type="RefSeq" id="XP_022669073.1">
    <property type="nucleotide sequence ID" value="XM_022813338.1"/>
</dbReference>
<evidence type="ECO:0000256" key="4">
    <source>
        <dbReference type="RuleBase" id="RU003345"/>
    </source>
</evidence>